<accession>A0A090X5I7</accession>
<dbReference type="EMBL" id="BBNU01000007">
    <property type="protein sequence ID" value="GAL79602.1"/>
    <property type="molecule type" value="Genomic_DNA"/>
</dbReference>
<dbReference type="AlphaFoldDB" id="A0A090X5I7"/>
<dbReference type="Proteomes" id="UP000029643">
    <property type="component" value="Unassembled WGS sequence"/>
</dbReference>
<dbReference type="Gene3D" id="3.30.565.10">
    <property type="entry name" value="Histidine kinase-like ATPase, C-terminal domain"/>
    <property type="match status" value="1"/>
</dbReference>
<evidence type="ECO:0000256" key="5">
    <source>
        <dbReference type="ARBA" id="ARBA00022777"/>
    </source>
</evidence>
<dbReference type="Gene3D" id="3.30.450.40">
    <property type="match status" value="1"/>
</dbReference>
<organism evidence="7 8">
    <name type="scientific">Algibacter lectus</name>
    <dbReference type="NCBI Taxonomy" id="221126"/>
    <lineage>
        <taxon>Bacteria</taxon>
        <taxon>Pseudomonadati</taxon>
        <taxon>Bacteroidota</taxon>
        <taxon>Flavobacteriia</taxon>
        <taxon>Flavobacteriales</taxon>
        <taxon>Flavobacteriaceae</taxon>
        <taxon>Algibacter</taxon>
    </lineage>
</organism>
<proteinExistence type="predicted"/>
<dbReference type="InterPro" id="IPR050351">
    <property type="entry name" value="BphY/WalK/GraS-like"/>
</dbReference>
<keyword evidence="4" id="KW-0808">Transferase</keyword>
<dbReference type="SUPFAM" id="SSF47384">
    <property type="entry name" value="Homodimeric domain of signal transducing histidine kinase"/>
    <property type="match status" value="1"/>
</dbReference>
<dbReference type="Pfam" id="PF02518">
    <property type="entry name" value="HATPase_c"/>
    <property type="match status" value="1"/>
</dbReference>
<dbReference type="EC" id="2.7.13.3" evidence="2"/>
<dbReference type="SMART" id="SM00387">
    <property type="entry name" value="HATPase_c"/>
    <property type="match status" value="1"/>
</dbReference>
<dbReference type="InterPro" id="IPR036890">
    <property type="entry name" value="HATPase_C_sf"/>
</dbReference>
<keyword evidence="5" id="KW-0418">Kinase</keyword>
<dbReference type="InterPro" id="IPR005467">
    <property type="entry name" value="His_kinase_dom"/>
</dbReference>
<dbReference type="PANTHER" id="PTHR42878">
    <property type="entry name" value="TWO-COMPONENT HISTIDINE KINASE"/>
    <property type="match status" value="1"/>
</dbReference>
<protein>
    <recommendedName>
        <fullName evidence="2">histidine kinase</fullName>
        <ecNumber evidence="2">2.7.13.3</ecNumber>
    </recommendedName>
</protein>
<dbReference type="InterPro" id="IPR003661">
    <property type="entry name" value="HisK_dim/P_dom"/>
</dbReference>
<keyword evidence="3" id="KW-0597">Phosphoprotein</keyword>
<evidence type="ECO:0000256" key="1">
    <source>
        <dbReference type="ARBA" id="ARBA00000085"/>
    </source>
</evidence>
<dbReference type="RefSeq" id="WP_042497558.1">
    <property type="nucleotide sequence ID" value="NZ_BBNU01000007.1"/>
</dbReference>
<evidence type="ECO:0000256" key="2">
    <source>
        <dbReference type="ARBA" id="ARBA00012438"/>
    </source>
</evidence>
<dbReference type="PANTHER" id="PTHR42878:SF15">
    <property type="entry name" value="BACTERIOPHYTOCHROME"/>
    <property type="match status" value="1"/>
</dbReference>
<name>A0A090X5I7_9FLAO</name>
<dbReference type="GO" id="GO:0000155">
    <property type="term" value="F:phosphorelay sensor kinase activity"/>
    <property type="evidence" value="ECO:0007669"/>
    <property type="project" value="InterPro"/>
</dbReference>
<dbReference type="SUPFAM" id="SSF55781">
    <property type="entry name" value="GAF domain-like"/>
    <property type="match status" value="1"/>
</dbReference>
<dbReference type="STRING" id="221126.SAMN04489722_10431"/>
<dbReference type="InterPro" id="IPR036097">
    <property type="entry name" value="HisK_dim/P_sf"/>
</dbReference>
<gene>
    <name evidence="7" type="ORF">JCM19274_3014</name>
</gene>
<evidence type="ECO:0000256" key="3">
    <source>
        <dbReference type="ARBA" id="ARBA00022553"/>
    </source>
</evidence>
<dbReference type="InterPro" id="IPR003594">
    <property type="entry name" value="HATPase_dom"/>
</dbReference>
<dbReference type="GO" id="GO:0007234">
    <property type="term" value="P:osmosensory signaling via phosphorelay pathway"/>
    <property type="evidence" value="ECO:0007669"/>
    <property type="project" value="TreeGrafter"/>
</dbReference>
<dbReference type="Gene3D" id="1.10.287.130">
    <property type="match status" value="1"/>
</dbReference>
<dbReference type="Pfam" id="PF00512">
    <property type="entry name" value="HisKA"/>
    <property type="match status" value="1"/>
</dbReference>
<dbReference type="CDD" id="cd00082">
    <property type="entry name" value="HisKA"/>
    <property type="match status" value="1"/>
</dbReference>
<dbReference type="PROSITE" id="PS50109">
    <property type="entry name" value="HIS_KIN"/>
    <property type="match status" value="1"/>
</dbReference>
<dbReference type="InterPro" id="IPR004358">
    <property type="entry name" value="Sig_transdc_His_kin-like_C"/>
</dbReference>
<evidence type="ECO:0000259" key="6">
    <source>
        <dbReference type="PROSITE" id="PS50109"/>
    </source>
</evidence>
<sequence length="401" mass="44668">MVTPPDIPENETKRLKNLESYNILDTLPETDYDNITAIAAEICGTPIALISLLDNKRQWFKSHHGVDITETPKEQSFCAHAINNTDGVFIVPDTREDFRFHDNPLVTGDSNAIFYAGAQLTSKNGLPLGTLCVMDHKPNVLNEGQIKSLSALSNQVMNLLELRKNKFLLEKTLTDLEEKNHELERFAYIAAHDLKSPLINISSLAEIFITDYKLDIDAEGLKLLELIMSSADSLRDLVDGLLSYSRSDGLLKEGKATIDLQELTTEIAQLFNSDHHVKMVLKSSLETVRVNKTAIHHILMNLVSNAIKYSDKEDVLIEINAQESNTHYKFYIKDNGPGIDLSDQTKIFKLFTKVANQDKFGQVGHGIGLATVKKIVEKLGGKISVTSELGQGATFNFSIKK</sequence>
<feature type="domain" description="Histidine kinase" evidence="6">
    <location>
        <begin position="189"/>
        <end position="401"/>
    </location>
</feature>
<evidence type="ECO:0000256" key="4">
    <source>
        <dbReference type="ARBA" id="ARBA00022679"/>
    </source>
</evidence>
<dbReference type="InterPro" id="IPR003018">
    <property type="entry name" value="GAF"/>
</dbReference>
<dbReference type="SMART" id="SM00388">
    <property type="entry name" value="HisKA"/>
    <property type="match status" value="1"/>
</dbReference>
<dbReference type="GO" id="GO:0000156">
    <property type="term" value="F:phosphorelay response regulator activity"/>
    <property type="evidence" value="ECO:0007669"/>
    <property type="project" value="TreeGrafter"/>
</dbReference>
<comment type="caution">
    <text evidence="7">The sequence shown here is derived from an EMBL/GenBank/DDBJ whole genome shotgun (WGS) entry which is preliminary data.</text>
</comment>
<dbReference type="InterPro" id="IPR029016">
    <property type="entry name" value="GAF-like_dom_sf"/>
</dbReference>
<dbReference type="Pfam" id="PF01590">
    <property type="entry name" value="GAF"/>
    <property type="match status" value="1"/>
</dbReference>
<comment type="catalytic activity">
    <reaction evidence="1">
        <text>ATP + protein L-histidine = ADP + protein N-phospho-L-histidine.</text>
        <dbReference type="EC" id="2.7.13.3"/>
    </reaction>
</comment>
<reference evidence="7 8" key="1">
    <citation type="journal article" date="2014" name="Genome Announc.">
        <title>Draft Genome Sequences of Marine Flavobacterium Algibacter lectus Strains SS8 and NR4.</title>
        <authorList>
            <person name="Takatani N."/>
            <person name="Nakanishi M."/>
            <person name="Meirelles P."/>
            <person name="Mino S."/>
            <person name="Suda W."/>
            <person name="Oshima K."/>
            <person name="Hattori M."/>
            <person name="Ohkuma M."/>
            <person name="Hosokawa M."/>
            <person name="Miyashita K."/>
            <person name="Thompson F.L."/>
            <person name="Niwa A."/>
            <person name="Sawabe T."/>
            <person name="Sawabe T."/>
        </authorList>
    </citation>
    <scope>NUCLEOTIDE SEQUENCE [LARGE SCALE GENOMIC DNA]</scope>
    <source>
        <strain evidence="8">JCM19274</strain>
    </source>
</reference>
<dbReference type="SUPFAM" id="SSF55874">
    <property type="entry name" value="ATPase domain of HSP90 chaperone/DNA topoisomerase II/histidine kinase"/>
    <property type="match status" value="1"/>
</dbReference>
<dbReference type="PRINTS" id="PR00344">
    <property type="entry name" value="BCTRLSENSOR"/>
</dbReference>
<evidence type="ECO:0000313" key="7">
    <source>
        <dbReference type="EMBL" id="GAL79602.1"/>
    </source>
</evidence>
<evidence type="ECO:0000313" key="8">
    <source>
        <dbReference type="Proteomes" id="UP000029643"/>
    </source>
</evidence>
<dbReference type="GO" id="GO:0030295">
    <property type="term" value="F:protein kinase activator activity"/>
    <property type="evidence" value="ECO:0007669"/>
    <property type="project" value="TreeGrafter"/>
</dbReference>